<keyword evidence="3" id="KW-1185">Reference proteome</keyword>
<feature type="compositionally biased region" description="Polar residues" evidence="1">
    <location>
        <begin position="29"/>
        <end position="45"/>
    </location>
</feature>
<feature type="compositionally biased region" description="Low complexity" evidence="1">
    <location>
        <begin position="150"/>
        <end position="159"/>
    </location>
</feature>
<evidence type="ECO:0000313" key="3">
    <source>
        <dbReference type="Proteomes" id="UP001151582"/>
    </source>
</evidence>
<feature type="compositionally biased region" description="Low complexity" evidence="1">
    <location>
        <begin position="66"/>
        <end position="84"/>
    </location>
</feature>
<sequence>MKTRRQTQKRTASPAQTPSPRNAEPALVPSTTASTEHTPLRSSLVSPERSNRSRAASTGSKSLRVSFAGTPAPGSAPGADDPFGFLQAEAIYQQQLQTHSPTVTPTKASGGRVTLDIGQGISPIRQTRRATRRSISPTQTPSPKRGVSLPTTPRTSPPTKARLSPSRKSSSGTPLRRSTRLRHQVKQLPVSTPNKVGLPPSLSSSSSPVSSPSPPPRLGSIFTDERLLATLEKYDKLLKYDPSKVDAIPARRRSQENLKKSATKPPKARAQPAKRAAPRSAVGTRQSQRRLSNVSDQTDDSDHHLNAGDAESAQAQALKSKVKQYFDEVDAFQLAEEMVP</sequence>
<feature type="region of interest" description="Disordered" evidence="1">
    <location>
        <begin position="243"/>
        <end position="313"/>
    </location>
</feature>
<evidence type="ECO:0000256" key="1">
    <source>
        <dbReference type="SAM" id="MobiDB-lite"/>
    </source>
</evidence>
<evidence type="ECO:0000313" key="2">
    <source>
        <dbReference type="EMBL" id="KAJ1981693.1"/>
    </source>
</evidence>
<feature type="compositionally biased region" description="Polar residues" evidence="1">
    <location>
        <begin position="53"/>
        <end position="63"/>
    </location>
</feature>
<feature type="compositionally biased region" description="Low complexity" evidence="1">
    <location>
        <begin position="263"/>
        <end position="281"/>
    </location>
</feature>
<feature type="compositionally biased region" description="Polar residues" evidence="1">
    <location>
        <begin position="283"/>
        <end position="296"/>
    </location>
</feature>
<name>A0A9W8B8W3_9FUNG</name>
<feature type="region of interest" description="Disordered" evidence="1">
    <location>
        <begin position="1"/>
        <end position="221"/>
    </location>
</feature>
<organism evidence="2 3">
    <name type="scientific">Dimargaris verticillata</name>
    <dbReference type="NCBI Taxonomy" id="2761393"/>
    <lineage>
        <taxon>Eukaryota</taxon>
        <taxon>Fungi</taxon>
        <taxon>Fungi incertae sedis</taxon>
        <taxon>Zoopagomycota</taxon>
        <taxon>Kickxellomycotina</taxon>
        <taxon>Dimargaritomycetes</taxon>
        <taxon>Dimargaritales</taxon>
        <taxon>Dimargaritaceae</taxon>
        <taxon>Dimargaris</taxon>
    </lineage>
</organism>
<feature type="compositionally biased region" description="Polar residues" evidence="1">
    <location>
        <begin position="133"/>
        <end position="142"/>
    </location>
</feature>
<feature type="compositionally biased region" description="Polar residues" evidence="1">
    <location>
        <begin position="9"/>
        <end position="20"/>
    </location>
</feature>
<dbReference type="Proteomes" id="UP001151582">
    <property type="component" value="Unassembled WGS sequence"/>
</dbReference>
<dbReference type="EMBL" id="JANBQB010000115">
    <property type="protein sequence ID" value="KAJ1981693.1"/>
    <property type="molecule type" value="Genomic_DNA"/>
</dbReference>
<dbReference type="AlphaFoldDB" id="A0A9W8B8W3"/>
<feature type="compositionally biased region" description="Low complexity" evidence="1">
    <location>
        <begin position="198"/>
        <end position="210"/>
    </location>
</feature>
<gene>
    <name evidence="2" type="ORF">H4R34_001975</name>
</gene>
<protein>
    <submittedName>
        <fullName evidence="2">Uncharacterized protein</fullName>
    </submittedName>
</protein>
<comment type="caution">
    <text evidence="2">The sequence shown here is derived from an EMBL/GenBank/DDBJ whole genome shotgun (WGS) entry which is preliminary data.</text>
</comment>
<feature type="compositionally biased region" description="Polar residues" evidence="1">
    <location>
        <begin position="92"/>
        <end position="107"/>
    </location>
</feature>
<dbReference type="OrthoDB" id="5698679at2759"/>
<accession>A0A9W8B8W3</accession>
<proteinExistence type="predicted"/>
<reference evidence="2" key="1">
    <citation type="submission" date="2022-07" db="EMBL/GenBank/DDBJ databases">
        <title>Phylogenomic reconstructions and comparative analyses of Kickxellomycotina fungi.</title>
        <authorList>
            <person name="Reynolds N.K."/>
            <person name="Stajich J.E."/>
            <person name="Barry K."/>
            <person name="Grigoriev I.V."/>
            <person name="Crous P."/>
            <person name="Smith M.E."/>
        </authorList>
    </citation>
    <scope>NUCLEOTIDE SEQUENCE</scope>
    <source>
        <strain evidence="2">RSA 567</strain>
    </source>
</reference>